<dbReference type="EMBL" id="BGZK01001452">
    <property type="protein sequence ID" value="GBP80241.1"/>
    <property type="molecule type" value="Genomic_DNA"/>
</dbReference>
<evidence type="ECO:0000256" key="1">
    <source>
        <dbReference type="SAM" id="MobiDB-lite"/>
    </source>
</evidence>
<keyword evidence="3" id="KW-1185">Reference proteome</keyword>
<accession>A0A4C1YUS6</accession>
<dbReference type="Proteomes" id="UP000299102">
    <property type="component" value="Unassembled WGS sequence"/>
</dbReference>
<gene>
    <name evidence="2" type="ORF">EVAR_48597_1</name>
</gene>
<organism evidence="2 3">
    <name type="scientific">Eumeta variegata</name>
    <name type="common">Bagworm moth</name>
    <name type="synonym">Eumeta japonica</name>
    <dbReference type="NCBI Taxonomy" id="151549"/>
    <lineage>
        <taxon>Eukaryota</taxon>
        <taxon>Metazoa</taxon>
        <taxon>Ecdysozoa</taxon>
        <taxon>Arthropoda</taxon>
        <taxon>Hexapoda</taxon>
        <taxon>Insecta</taxon>
        <taxon>Pterygota</taxon>
        <taxon>Neoptera</taxon>
        <taxon>Endopterygota</taxon>
        <taxon>Lepidoptera</taxon>
        <taxon>Glossata</taxon>
        <taxon>Ditrysia</taxon>
        <taxon>Tineoidea</taxon>
        <taxon>Psychidae</taxon>
        <taxon>Oiketicinae</taxon>
        <taxon>Eumeta</taxon>
    </lineage>
</organism>
<evidence type="ECO:0000313" key="3">
    <source>
        <dbReference type="Proteomes" id="UP000299102"/>
    </source>
</evidence>
<dbReference type="AlphaFoldDB" id="A0A4C1YUS6"/>
<sequence>MLHIGLASLAMDVSSPIAALIQLGRLRFKLPSLRKNGQECDWHQSRRSRLESRDRLRSESTTQLGLELRTSSESEQVHEGIYANEVAAKSWLYIEARSFFLAVPRTACGSGEIARSNIKGKREQRYSVAKSVAFSPKVPCLVGSDANAQKQCEGSLSRRPVNCHSLVDNGRPPSQYALSQHGGRKFYGP</sequence>
<proteinExistence type="predicted"/>
<feature type="region of interest" description="Disordered" evidence="1">
    <location>
        <begin position="51"/>
        <end position="71"/>
    </location>
</feature>
<protein>
    <submittedName>
        <fullName evidence="2">Uncharacterized protein</fullName>
    </submittedName>
</protein>
<name>A0A4C1YUS6_EUMVA</name>
<reference evidence="2 3" key="1">
    <citation type="journal article" date="2019" name="Commun. Biol.">
        <title>The bagworm genome reveals a unique fibroin gene that provides high tensile strength.</title>
        <authorList>
            <person name="Kono N."/>
            <person name="Nakamura H."/>
            <person name="Ohtoshi R."/>
            <person name="Tomita M."/>
            <person name="Numata K."/>
            <person name="Arakawa K."/>
        </authorList>
    </citation>
    <scope>NUCLEOTIDE SEQUENCE [LARGE SCALE GENOMIC DNA]</scope>
</reference>
<comment type="caution">
    <text evidence="2">The sequence shown here is derived from an EMBL/GenBank/DDBJ whole genome shotgun (WGS) entry which is preliminary data.</text>
</comment>
<evidence type="ECO:0000313" key="2">
    <source>
        <dbReference type="EMBL" id="GBP80241.1"/>
    </source>
</evidence>